<accession>A0A6A6J965</accession>
<keyword evidence="1" id="KW-0732">Signal</keyword>
<dbReference type="RefSeq" id="XP_033650356.1">
    <property type="nucleotide sequence ID" value="XM_033801748.1"/>
</dbReference>
<evidence type="ECO:0000313" key="2">
    <source>
        <dbReference type="EMBL" id="KAF2272817.1"/>
    </source>
</evidence>
<sequence length="343" mass="37956">MGPFVRTPLLLLVLALQAASFIVIDRRCDASEKGALEIAIRETKEIAQAAVDAMNARKIGNSEEAYKGAYDPLFGAGAYPNVKGVMEKVVSLHDDQGFGVTVYCKGGMDQIFAFVPGPPERTEDRDFQNAGKGEGERKVYPAFAGNYQQIFGGDKSNLAANLHGYTPEPGKFDFANQAHIYLTKGAFEIDPKYDSRPVKTIRESGLSTGHSQLDSIQSTTTILLHELMHVAGGLRDPFKQRPGNRIRDGPDGLLYDWKRCVIVAANWDRFQIKTEETADCLMKFALACYLQPPNKDNAPTCWNLGNVDPNTGKPAKIEETGAWIKRSLEVMDARARWHARAFR</sequence>
<dbReference type="GO" id="GO:0008237">
    <property type="term" value="F:metallopeptidase activity"/>
    <property type="evidence" value="ECO:0007669"/>
    <property type="project" value="InterPro"/>
</dbReference>
<dbReference type="EMBL" id="ML986516">
    <property type="protein sequence ID" value="KAF2272817.1"/>
    <property type="molecule type" value="Genomic_DNA"/>
</dbReference>
<protein>
    <recommendedName>
        <fullName evidence="4">Lysine-specific metallo-endopeptidase domain-containing protein</fullName>
    </recommendedName>
</protein>
<organism evidence="2 3">
    <name type="scientific">Westerdykella ornata</name>
    <dbReference type="NCBI Taxonomy" id="318751"/>
    <lineage>
        <taxon>Eukaryota</taxon>
        <taxon>Fungi</taxon>
        <taxon>Dikarya</taxon>
        <taxon>Ascomycota</taxon>
        <taxon>Pezizomycotina</taxon>
        <taxon>Dothideomycetes</taxon>
        <taxon>Pleosporomycetidae</taxon>
        <taxon>Pleosporales</taxon>
        <taxon>Sporormiaceae</taxon>
        <taxon>Westerdykella</taxon>
    </lineage>
</organism>
<proteinExistence type="predicted"/>
<gene>
    <name evidence="2" type="ORF">EI97DRAFT_470080</name>
</gene>
<dbReference type="Gene3D" id="3.40.390.10">
    <property type="entry name" value="Collagenase (Catalytic Domain)"/>
    <property type="match status" value="1"/>
</dbReference>
<reference evidence="2" key="1">
    <citation type="journal article" date="2020" name="Stud. Mycol.">
        <title>101 Dothideomycetes genomes: a test case for predicting lifestyles and emergence of pathogens.</title>
        <authorList>
            <person name="Haridas S."/>
            <person name="Albert R."/>
            <person name="Binder M."/>
            <person name="Bloem J."/>
            <person name="Labutti K."/>
            <person name="Salamov A."/>
            <person name="Andreopoulos B."/>
            <person name="Baker S."/>
            <person name="Barry K."/>
            <person name="Bills G."/>
            <person name="Bluhm B."/>
            <person name="Cannon C."/>
            <person name="Castanera R."/>
            <person name="Culley D."/>
            <person name="Daum C."/>
            <person name="Ezra D."/>
            <person name="Gonzalez J."/>
            <person name="Henrissat B."/>
            <person name="Kuo A."/>
            <person name="Liang C."/>
            <person name="Lipzen A."/>
            <person name="Lutzoni F."/>
            <person name="Magnuson J."/>
            <person name="Mondo S."/>
            <person name="Nolan M."/>
            <person name="Ohm R."/>
            <person name="Pangilinan J."/>
            <person name="Park H.-J."/>
            <person name="Ramirez L."/>
            <person name="Alfaro M."/>
            <person name="Sun H."/>
            <person name="Tritt A."/>
            <person name="Yoshinaga Y."/>
            <person name="Zwiers L.-H."/>
            <person name="Turgeon B."/>
            <person name="Goodwin S."/>
            <person name="Spatafora J."/>
            <person name="Crous P."/>
            <person name="Grigoriev I."/>
        </authorList>
    </citation>
    <scope>NUCLEOTIDE SEQUENCE</scope>
    <source>
        <strain evidence="2">CBS 379.55</strain>
    </source>
</reference>
<evidence type="ECO:0008006" key="4">
    <source>
        <dbReference type="Google" id="ProtNLM"/>
    </source>
</evidence>
<dbReference type="InterPro" id="IPR024079">
    <property type="entry name" value="MetalloPept_cat_dom_sf"/>
</dbReference>
<keyword evidence="3" id="KW-1185">Reference proteome</keyword>
<dbReference type="AlphaFoldDB" id="A0A6A6J965"/>
<dbReference type="OrthoDB" id="4727969at2759"/>
<dbReference type="GeneID" id="54554923"/>
<evidence type="ECO:0000256" key="1">
    <source>
        <dbReference type="SAM" id="SignalP"/>
    </source>
</evidence>
<evidence type="ECO:0000313" key="3">
    <source>
        <dbReference type="Proteomes" id="UP000800097"/>
    </source>
</evidence>
<dbReference type="Proteomes" id="UP000800097">
    <property type="component" value="Unassembled WGS sequence"/>
</dbReference>
<name>A0A6A6J965_WESOR</name>
<feature type="signal peptide" evidence="1">
    <location>
        <begin position="1"/>
        <end position="20"/>
    </location>
</feature>
<feature type="chain" id="PRO_5025599237" description="Lysine-specific metallo-endopeptidase domain-containing protein" evidence="1">
    <location>
        <begin position="21"/>
        <end position="343"/>
    </location>
</feature>